<dbReference type="RefSeq" id="WP_021836630.1">
    <property type="nucleotide sequence ID" value="NZ_CAQM01000750.1"/>
</dbReference>
<keyword evidence="1" id="KW-0812">Transmembrane</keyword>
<keyword evidence="1" id="KW-1133">Transmembrane helix</keyword>
<feature type="transmembrane region" description="Helical" evidence="1">
    <location>
        <begin position="481"/>
        <end position="498"/>
    </location>
</feature>
<dbReference type="EMBL" id="CAQM01000750">
    <property type="protein sequence ID" value="CCQ63668.1"/>
    <property type="molecule type" value="Genomic_DNA"/>
</dbReference>
<name>T2JCU0_CROWT</name>
<sequence length="604" mass="67960">MRTIRDRIIINEQKAVQLLGIYQEIIDQGEIPADDSAEQMELRLSGLVVEKEGKIKVYNLVCQTVFSKHWVEKNLEKFRPYAQEIRAWIASEGQDQSCLLQGSQLQDALTWALGKRLWDDDYRFLVASQTLAKQQTEQLLEATEQASQLLASTRSKAKRKAQKRRIGFVWIPVISLSVTIFVLLLRWSGLLQGLEWSMLDQFFRWRSLEPSDPRIAIVTIDERDLTEVGKWPIPDSILAKTITNIKAQNPQGIGLDLYRDLPVEPGHSDLVKLFQSTSILFGTEKIASSRVAAPPVLSESGQVGFSDIVVDADGRVRRALLSLVDSDGELRYSLGTILALHYLKAKGINLETVDEGQKVALGKAVFKRFTGNDGGYIGSDSGGYQVFLNYRGQQDNFLNFSFTDVLKNNISPDSFSDRLVFIGTTAESINDLHYTPHSGKLSNSSEMMPGVVIHANIASQILSSALEGRPLISVCPDSVEWLEIYMMALIGTGISWWFKSMRMILFGLLFVSGCVLGASYLAFLWVWWLPLVPCLLALFTAAIILWFIDNKQRDKMVFKLTLDSLLKTLTDKPKVGRIAIEYLKQSENRENKALITEKLLKKTQ</sequence>
<proteinExistence type="predicted"/>
<accession>T2JCU0</accession>
<feature type="domain" description="CHASE2" evidence="2">
    <location>
        <begin position="191"/>
        <end position="494"/>
    </location>
</feature>
<reference evidence="3 4" key="1">
    <citation type="submission" date="2013-01" db="EMBL/GenBank/DDBJ databases">
        <authorList>
            <person name="Bench S."/>
        </authorList>
    </citation>
    <scope>NUCLEOTIDE SEQUENCE [LARGE SCALE GENOMIC DNA]</scope>
    <source>
        <strain evidence="3 4">WH 0401</strain>
    </source>
</reference>
<feature type="transmembrane region" description="Helical" evidence="1">
    <location>
        <begin position="166"/>
        <end position="187"/>
    </location>
</feature>
<dbReference type="Pfam" id="PF05226">
    <property type="entry name" value="CHASE2"/>
    <property type="match status" value="1"/>
</dbReference>
<dbReference type="Proteomes" id="UP000018198">
    <property type="component" value="Unassembled WGS sequence"/>
</dbReference>
<gene>
    <name evidence="3" type="ORF">CWATWH0401_3333</name>
</gene>
<evidence type="ECO:0000259" key="2">
    <source>
        <dbReference type="SMART" id="SM01080"/>
    </source>
</evidence>
<evidence type="ECO:0000256" key="1">
    <source>
        <dbReference type="SAM" id="Phobius"/>
    </source>
</evidence>
<dbReference type="AlphaFoldDB" id="T2JCU0"/>
<keyword evidence="1" id="KW-0472">Membrane</keyword>
<evidence type="ECO:0000313" key="3">
    <source>
        <dbReference type="EMBL" id="CCQ63668.1"/>
    </source>
</evidence>
<evidence type="ECO:0000313" key="4">
    <source>
        <dbReference type="Proteomes" id="UP000018198"/>
    </source>
</evidence>
<feature type="transmembrane region" description="Helical" evidence="1">
    <location>
        <begin position="527"/>
        <end position="548"/>
    </location>
</feature>
<protein>
    <submittedName>
        <fullName evidence="3">WD-repeat protein</fullName>
    </submittedName>
</protein>
<dbReference type="InterPro" id="IPR007890">
    <property type="entry name" value="CHASE2"/>
</dbReference>
<dbReference type="SMART" id="SM01080">
    <property type="entry name" value="CHASE2"/>
    <property type="match status" value="1"/>
</dbReference>
<comment type="caution">
    <text evidence="3">The sequence shown here is derived from an EMBL/GenBank/DDBJ whole genome shotgun (WGS) entry which is preliminary data.</text>
</comment>
<reference evidence="3 4" key="2">
    <citation type="submission" date="2013-09" db="EMBL/GenBank/DDBJ databases">
        <title>Whole genome comparison of six Crocosphaera watsonii strains with differing phenotypes.</title>
        <authorList>
            <person name="Bench S.R."/>
            <person name="Heller P."/>
            <person name="Frank I."/>
            <person name="Arciniega M."/>
            <person name="Shilova I.N."/>
            <person name="Zehr J.P."/>
        </authorList>
    </citation>
    <scope>NUCLEOTIDE SEQUENCE [LARGE SCALE GENOMIC DNA]</scope>
    <source>
        <strain evidence="3 4">WH 0401</strain>
    </source>
</reference>
<organism evidence="3 4">
    <name type="scientific">Crocosphaera watsonii WH 0401</name>
    <dbReference type="NCBI Taxonomy" id="555881"/>
    <lineage>
        <taxon>Bacteria</taxon>
        <taxon>Bacillati</taxon>
        <taxon>Cyanobacteriota</taxon>
        <taxon>Cyanophyceae</taxon>
        <taxon>Oscillatoriophycideae</taxon>
        <taxon>Chroococcales</taxon>
        <taxon>Aphanothecaceae</taxon>
        <taxon>Crocosphaera</taxon>
    </lineage>
</organism>
<feature type="transmembrane region" description="Helical" evidence="1">
    <location>
        <begin position="503"/>
        <end position="521"/>
    </location>
</feature>